<feature type="compositionally biased region" description="Gly residues" evidence="3">
    <location>
        <begin position="845"/>
        <end position="866"/>
    </location>
</feature>
<protein>
    <recommendedName>
        <fullName evidence="6">SAPS-domain-containing protein</fullName>
    </recommendedName>
</protein>
<feature type="region of interest" description="Disordered" evidence="3">
    <location>
        <begin position="843"/>
        <end position="1145"/>
    </location>
</feature>
<sequence>MIGRGGRWVGSVTSVGRPFLFSLSFHSSSTQRRNAGSHRDLMFWRFGFQNASAIDSLLDKEDVVLEAILDEDDLLQECKAQNTRLIDYFERVDVLHKLFGYVTGQIEGEERGRFKYPYIATEVLCSEIWSIVNTCINEQKELLVPFWETVLDRSPEDMKTQTTMASHFAKINSVFMTKRPAEMLAFIQSQPNIVERMMRHIETPSFVDLMGRIIQLDETLPNCNVLAWLSSENLMGRLVDFLSPYYAPSIHTIVAELIKNIIAMATPSPAVGLTEGLQNGPASNMFAREIVRAENITKMVDFILNPFSPDMEESSGTDEGTLSSPTFESSISSVVQSIAVLIELIRKNNSDYLEPYLFHALRNRLIQVQQQQQTHMTGDELRASLEAYLGEMVERMGVVHLGPLLQILSSRLGEFQKYFKSPRSMRGSISTTIGRMVPFTLERYRIVELYAELLHCSNMSLLNRSPAFAHVYDSEGRLQGGLAGLEELAQVIALNGNNENENDIMDDANEDEQSEELAFPVRNPHEDSSILDSDDDDDMSTGDEPGSSDDEAMEEIAMFDEPPLSPIPFREPSLVLDSNAGGVTASPENTALSESPVQFDSRLLSADTNMNTNTNSNTGGMVVGSSPDTDHSGMTSRSSTSGRGSRRRSRSRRRTTMDSTVDTHIPVGELLKKRWLEENVVGTMIDMFFDFPWNNFLHSSVYDVIHQIMTGSTQSGYNRELIISLFRDAKILHRIVEGQKRNDMECAKPKGVRLGYMGHLMLISEDVITAMARFPPDLRLIIIQYAPEPEWDEYVTGRYNETKKEDSRLLGGGKPVVGASSGGGVGGGGGRAVTQWKVDENELGEVGGGGGGDAPVSGGVIGGTAGAGQSSVEGGSGGVKGEFKRSTGGGRPVSTADFGPASVPENEDGDFDDEDNVSTGRAPHFARYLAQEMASSDQFGSSDEDDDEDDNAGWLTQSTTFGASPGTPATATSREFWSRSPFGGSNGGSGFGDTFEPSSSSRGSATEAEDPFNPHDDDDFGPFSDSASVSTGNNHTSSSGGGVPTNNTNNNASSRHGDGFGFPASFSDGEGEDSSFESFGDFGDFQSAEVDVDTEMMMEEFGDDLASSGSGTAGTGSWTALSKDGMEEGEGTASKSEEKGKEKGK</sequence>
<evidence type="ECO:0000256" key="2">
    <source>
        <dbReference type="ARBA" id="ARBA00023306"/>
    </source>
</evidence>
<reference evidence="4 5" key="1">
    <citation type="submission" date="2019-12" db="EMBL/GenBank/DDBJ databases">
        <authorList>
            <person name="Floudas D."/>
            <person name="Bentzer J."/>
            <person name="Ahren D."/>
            <person name="Johansson T."/>
            <person name="Persson P."/>
            <person name="Tunlid A."/>
        </authorList>
    </citation>
    <scope>NUCLEOTIDE SEQUENCE [LARGE SCALE GENOMIC DNA]</scope>
    <source>
        <strain evidence="4 5">CBS 102.39</strain>
    </source>
</reference>
<dbReference type="GO" id="GO:0005829">
    <property type="term" value="C:cytosol"/>
    <property type="evidence" value="ECO:0007669"/>
    <property type="project" value="TreeGrafter"/>
</dbReference>
<evidence type="ECO:0000256" key="3">
    <source>
        <dbReference type="SAM" id="MobiDB-lite"/>
    </source>
</evidence>
<feature type="compositionally biased region" description="Acidic residues" evidence="3">
    <location>
        <begin position="1090"/>
        <end position="1103"/>
    </location>
</feature>
<dbReference type="EMBL" id="JAACJL010000044">
    <property type="protein sequence ID" value="KAF4615423.1"/>
    <property type="molecule type" value="Genomic_DNA"/>
</dbReference>
<feature type="compositionally biased region" description="Low complexity" evidence="3">
    <location>
        <begin position="1076"/>
        <end position="1085"/>
    </location>
</feature>
<name>A0A8H4QR78_9AGAR</name>
<comment type="similarity">
    <text evidence="1">Belongs to the SAPS family.</text>
</comment>
<evidence type="ECO:0000313" key="5">
    <source>
        <dbReference type="Proteomes" id="UP000521872"/>
    </source>
</evidence>
<feature type="compositionally biased region" description="Acidic residues" evidence="3">
    <location>
        <begin position="532"/>
        <end position="549"/>
    </location>
</feature>
<comment type="caution">
    <text evidence="4">The sequence shown here is derived from an EMBL/GenBank/DDBJ whole genome shotgun (WGS) entry which is preliminary data.</text>
</comment>
<feature type="compositionally biased region" description="Acidic residues" evidence="3">
    <location>
        <begin position="942"/>
        <end position="951"/>
    </location>
</feature>
<dbReference type="GO" id="GO:0019903">
    <property type="term" value="F:protein phosphatase binding"/>
    <property type="evidence" value="ECO:0007669"/>
    <property type="project" value="InterPro"/>
</dbReference>
<feature type="compositionally biased region" description="Acidic residues" evidence="3">
    <location>
        <begin position="905"/>
        <end position="916"/>
    </location>
</feature>
<dbReference type="InterPro" id="IPR007587">
    <property type="entry name" value="SAPS"/>
</dbReference>
<keyword evidence="2" id="KW-0131">Cell cycle</keyword>
<feature type="compositionally biased region" description="Polar residues" evidence="3">
    <location>
        <begin position="954"/>
        <end position="975"/>
    </location>
</feature>
<organism evidence="4 5">
    <name type="scientific">Agrocybe pediades</name>
    <dbReference type="NCBI Taxonomy" id="84607"/>
    <lineage>
        <taxon>Eukaryota</taxon>
        <taxon>Fungi</taxon>
        <taxon>Dikarya</taxon>
        <taxon>Basidiomycota</taxon>
        <taxon>Agaricomycotina</taxon>
        <taxon>Agaricomycetes</taxon>
        <taxon>Agaricomycetidae</taxon>
        <taxon>Agaricales</taxon>
        <taxon>Agaricineae</taxon>
        <taxon>Strophariaceae</taxon>
        <taxon>Agrocybe</taxon>
    </lineage>
</organism>
<dbReference type="Proteomes" id="UP000521872">
    <property type="component" value="Unassembled WGS sequence"/>
</dbReference>
<evidence type="ECO:0000313" key="4">
    <source>
        <dbReference type="EMBL" id="KAF4615423.1"/>
    </source>
</evidence>
<dbReference type="PANTHER" id="PTHR12634:SF8">
    <property type="entry name" value="FIERY MOUNTAIN, ISOFORM D"/>
    <property type="match status" value="1"/>
</dbReference>
<proteinExistence type="inferred from homology"/>
<dbReference type="Pfam" id="PF04499">
    <property type="entry name" value="SAPS"/>
    <property type="match status" value="1"/>
</dbReference>
<feature type="compositionally biased region" description="Acidic residues" evidence="3">
    <location>
        <begin position="500"/>
        <end position="515"/>
    </location>
</feature>
<evidence type="ECO:0000256" key="1">
    <source>
        <dbReference type="ARBA" id="ARBA00006180"/>
    </source>
</evidence>
<feature type="compositionally biased region" description="Low complexity" evidence="3">
    <location>
        <begin position="1028"/>
        <end position="1054"/>
    </location>
</feature>
<dbReference type="AlphaFoldDB" id="A0A8H4QR78"/>
<feature type="compositionally biased region" description="Basic residues" evidence="3">
    <location>
        <begin position="644"/>
        <end position="654"/>
    </location>
</feature>
<evidence type="ECO:0008006" key="6">
    <source>
        <dbReference type="Google" id="ProtNLM"/>
    </source>
</evidence>
<feature type="region of interest" description="Disordered" evidence="3">
    <location>
        <begin position="499"/>
        <end position="549"/>
    </location>
</feature>
<accession>A0A8H4QR78</accession>
<feature type="compositionally biased region" description="Low complexity" evidence="3">
    <location>
        <begin position="608"/>
        <end position="618"/>
    </location>
</feature>
<feature type="region of interest" description="Disordered" evidence="3">
    <location>
        <begin position="607"/>
        <end position="660"/>
    </location>
</feature>
<dbReference type="GO" id="GO:0005634">
    <property type="term" value="C:nucleus"/>
    <property type="evidence" value="ECO:0007669"/>
    <property type="project" value="TreeGrafter"/>
</dbReference>
<dbReference type="GO" id="GO:0019888">
    <property type="term" value="F:protein phosphatase regulator activity"/>
    <property type="evidence" value="ECO:0007669"/>
    <property type="project" value="TreeGrafter"/>
</dbReference>
<feature type="compositionally biased region" description="Low complexity" evidence="3">
    <location>
        <begin position="632"/>
        <end position="643"/>
    </location>
</feature>
<keyword evidence="5" id="KW-1185">Reference proteome</keyword>
<dbReference type="PANTHER" id="PTHR12634">
    <property type="entry name" value="SIT4 YEAST -ASSOCIATING PROTEIN-RELATED"/>
    <property type="match status" value="1"/>
</dbReference>
<gene>
    <name evidence="4" type="ORF">D9613_002570</name>
</gene>
<feature type="compositionally biased region" description="Basic and acidic residues" evidence="3">
    <location>
        <begin position="1135"/>
        <end position="1145"/>
    </location>
</feature>
<feature type="compositionally biased region" description="Low complexity" evidence="3">
    <location>
        <begin position="1104"/>
        <end position="1122"/>
    </location>
</feature>